<dbReference type="KEGG" id="vil:CFK37_18595"/>
<dbReference type="InterPro" id="IPR034660">
    <property type="entry name" value="DinB/YfiT-like"/>
</dbReference>
<dbReference type="EMBL" id="CP022315">
    <property type="protein sequence ID" value="ASK64021.1"/>
    <property type="molecule type" value="Genomic_DNA"/>
</dbReference>
<name>A0A220U828_9BACI</name>
<dbReference type="SUPFAM" id="SSF109854">
    <property type="entry name" value="DinB/YfiT-like putative metalloenzymes"/>
    <property type="match status" value="1"/>
</dbReference>
<sequence length="181" mass="21174">MHAKEDTRFIVDKKTGYTPAIGRLLSMMEYTRLTTLEAVNGLTADELDYRIDGKGNSVGCLLHHMACVEEVYQIMTFEDRDPNEEEMQKLEVGLSLGEKAHQEIHHNGIDFYIEQLNKVRSNTLELFKQRGDNWLDEVSPFGPDYSANNYFRWFHVFEDELNHRGQIRLIVKHNKRKQEGK</sequence>
<reference evidence="1 2" key="1">
    <citation type="submission" date="2017-07" db="EMBL/GenBank/DDBJ databases">
        <title>Virgibacillus sp. LM2416.</title>
        <authorList>
            <person name="Tak E.J."/>
            <person name="Bae J.-W."/>
        </authorList>
    </citation>
    <scope>NUCLEOTIDE SEQUENCE [LARGE SCALE GENOMIC DNA]</scope>
    <source>
        <strain evidence="1 2">LM2416</strain>
    </source>
</reference>
<dbReference type="RefSeq" id="WP_089063279.1">
    <property type="nucleotide sequence ID" value="NZ_CP022315.1"/>
</dbReference>
<gene>
    <name evidence="1" type="ORF">CFK37_18595</name>
</gene>
<evidence type="ECO:0000313" key="2">
    <source>
        <dbReference type="Proteomes" id="UP000198312"/>
    </source>
</evidence>
<proteinExistence type="predicted"/>
<keyword evidence="2" id="KW-1185">Reference proteome</keyword>
<dbReference type="InterPro" id="IPR007061">
    <property type="entry name" value="MST-like"/>
</dbReference>
<evidence type="ECO:0000313" key="1">
    <source>
        <dbReference type="EMBL" id="ASK64021.1"/>
    </source>
</evidence>
<organism evidence="1 2">
    <name type="scientific">Virgibacillus phasianinus</name>
    <dbReference type="NCBI Taxonomy" id="2017483"/>
    <lineage>
        <taxon>Bacteria</taxon>
        <taxon>Bacillati</taxon>
        <taxon>Bacillota</taxon>
        <taxon>Bacilli</taxon>
        <taxon>Bacillales</taxon>
        <taxon>Bacillaceae</taxon>
        <taxon>Virgibacillus</taxon>
    </lineage>
</organism>
<dbReference type="AlphaFoldDB" id="A0A220U828"/>
<dbReference type="Pfam" id="PF04978">
    <property type="entry name" value="MST"/>
    <property type="match status" value="1"/>
</dbReference>
<protein>
    <submittedName>
        <fullName evidence="1">Integrase</fullName>
    </submittedName>
</protein>
<dbReference type="Gene3D" id="1.20.120.450">
    <property type="entry name" value="dinb family like domain"/>
    <property type="match status" value="1"/>
</dbReference>
<accession>A0A220U828</accession>
<dbReference type="Proteomes" id="UP000198312">
    <property type="component" value="Chromosome"/>
</dbReference>